<dbReference type="Proteomes" id="UP000567922">
    <property type="component" value="Unassembled WGS sequence"/>
</dbReference>
<dbReference type="PROSITE" id="PS51371">
    <property type="entry name" value="CBS"/>
    <property type="match status" value="2"/>
</dbReference>
<comment type="subcellular location">
    <subcellularLocation>
        <location evidence="1">Cell membrane</location>
        <topology evidence="1">Multi-pass membrane protein</topology>
    </subcellularLocation>
</comment>
<keyword evidence="4" id="KW-0677">Repeat</keyword>
<evidence type="ECO:0000313" key="12">
    <source>
        <dbReference type="EMBL" id="MBB3036638.1"/>
    </source>
</evidence>
<feature type="transmembrane region" description="Helical" evidence="9">
    <location>
        <begin position="136"/>
        <end position="161"/>
    </location>
</feature>
<evidence type="ECO:0000256" key="9">
    <source>
        <dbReference type="SAM" id="Phobius"/>
    </source>
</evidence>
<evidence type="ECO:0000256" key="7">
    <source>
        <dbReference type="PROSITE-ProRule" id="PRU00703"/>
    </source>
</evidence>
<feature type="domain" description="CBS" evidence="10">
    <location>
        <begin position="284"/>
        <end position="341"/>
    </location>
</feature>
<proteinExistence type="predicted"/>
<reference evidence="12 13" key="1">
    <citation type="submission" date="2020-08" db="EMBL/GenBank/DDBJ databases">
        <title>Sequencing the genomes of 1000 actinobacteria strains.</title>
        <authorList>
            <person name="Klenk H.-P."/>
        </authorList>
    </citation>
    <scope>NUCLEOTIDE SEQUENCE [LARGE SCALE GENOMIC DNA]</scope>
    <source>
        <strain evidence="12 13">DSM 45258</strain>
    </source>
</reference>
<feature type="domain" description="CBS" evidence="10">
    <location>
        <begin position="221"/>
        <end position="279"/>
    </location>
</feature>
<dbReference type="InterPro" id="IPR000644">
    <property type="entry name" value="CBS_dom"/>
</dbReference>
<gene>
    <name evidence="12" type="ORF">FHU29_001072</name>
</gene>
<dbReference type="GO" id="GO:0005886">
    <property type="term" value="C:plasma membrane"/>
    <property type="evidence" value="ECO:0007669"/>
    <property type="project" value="UniProtKB-SubCell"/>
</dbReference>
<accession>A0A839RK84</accession>
<evidence type="ECO:0000256" key="2">
    <source>
        <dbReference type="ARBA" id="ARBA00022475"/>
    </source>
</evidence>
<feature type="domain" description="CNNM transmembrane" evidence="11">
    <location>
        <begin position="1"/>
        <end position="202"/>
    </location>
</feature>
<dbReference type="Pfam" id="PF01595">
    <property type="entry name" value="CNNM"/>
    <property type="match status" value="1"/>
</dbReference>
<evidence type="ECO:0000259" key="10">
    <source>
        <dbReference type="PROSITE" id="PS51371"/>
    </source>
</evidence>
<evidence type="ECO:0000313" key="13">
    <source>
        <dbReference type="Proteomes" id="UP000567922"/>
    </source>
</evidence>
<dbReference type="PROSITE" id="PS51846">
    <property type="entry name" value="CNNM"/>
    <property type="match status" value="1"/>
</dbReference>
<evidence type="ECO:0000256" key="5">
    <source>
        <dbReference type="ARBA" id="ARBA00022989"/>
    </source>
</evidence>
<dbReference type="PANTHER" id="PTHR43099:SF5">
    <property type="entry name" value="HLYC_CORC FAMILY TRANSPORTER"/>
    <property type="match status" value="1"/>
</dbReference>
<evidence type="ECO:0000259" key="11">
    <source>
        <dbReference type="PROSITE" id="PS51846"/>
    </source>
</evidence>
<organism evidence="12 13">
    <name type="scientific">Hoyosella altamirensis</name>
    <dbReference type="NCBI Taxonomy" id="616997"/>
    <lineage>
        <taxon>Bacteria</taxon>
        <taxon>Bacillati</taxon>
        <taxon>Actinomycetota</taxon>
        <taxon>Actinomycetes</taxon>
        <taxon>Mycobacteriales</taxon>
        <taxon>Hoyosellaceae</taxon>
        <taxon>Hoyosella</taxon>
    </lineage>
</organism>
<dbReference type="InterPro" id="IPR002550">
    <property type="entry name" value="CNNM"/>
</dbReference>
<feature type="transmembrane region" description="Helical" evidence="9">
    <location>
        <begin position="98"/>
        <end position="115"/>
    </location>
</feature>
<keyword evidence="2" id="KW-1003">Cell membrane</keyword>
<evidence type="ECO:0000256" key="6">
    <source>
        <dbReference type="ARBA" id="ARBA00023136"/>
    </source>
</evidence>
<keyword evidence="6 8" id="KW-0472">Membrane</keyword>
<sequence>MINVTGMIVGILLLFGNAFFVGAEFALVSTRRTKIEPRAEQGSGAARVTLRALDNVSLMMAGAQFGITLCSLGLGAVAEPAVAYALEVPLEALGVPAVMLHPIAVAIALTIVLSLHMTIGEMVPKNLAIAGPERTALVLGPILYLLVQILKPLLLLVNWLANTVLRILRVEPKEKVATAFTADEVAGFVRQSKAEGLLDEEEHRLLTGALTMSRETLQSIMVPRDRIVSLDDTATIAQAHAACIRTGFSRFPIVAAGGDFTGYVHVKDLLGEAVSPDDAIAGMPIRTLPHFTSNTLLDDALEGMQTRGSHVAIVTDDEGHALGAAMLEDVVERLIGEIADSAQAAARRRKPQ</sequence>
<keyword evidence="7" id="KW-0129">CBS domain</keyword>
<dbReference type="AlphaFoldDB" id="A0A839RK84"/>
<keyword evidence="3 8" id="KW-0812">Transmembrane</keyword>
<dbReference type="CDD" id="cd04590">
    <property type="entry name" value="CBS_pair_CorC_HlyC_assoc"/>
    <property type="match status" value="1"/>
</dbReference>
<feature type="transmembrane region" description="Helical" evidence="9">
    <location>
        <begin position="6"/>
        <end position="28"/>
    </location>
</feature>
<comment type="caution">
    <text evidence="12">The sequence shown here is derived from an EMBL/GenBank/DDBJ whole genome shotgun (WGS) entry which is preliminary data.</text>
</comment>
<dbReference type="RefSeq" id="WP_064440946.1">
    <property type="nucleotide sequence ID" value="NZ_BDDI01000010.1"/>
</dbReference>
<evidence type="ECO:0000256" key="1">
    <source>
        <dbReference type="ARBA" id="ARBA00004651"/>
    </source>
</evidence>
<feature type="transmembrane region" description="Helical" evidence="9">
    <location>
        <begin position="56"/>
        <end position="78"/>
    </location>
</feature>
<keyword evidence="5 8" id="KW-1133">Transmembrane helix</keyword>
<protein>
    <submittedName>
        <fullName evidence="12">CBS domain containing-hemolysin-like protein</fullName>
    </submittedName>
</protein>
<dbReference type="InterPro" id="IPR051676">
    <property type="entry name" value="UPF0053_domain"/>
</dbReference>
<dbReference type="PANTHER" id="PTHR43099">
    <property type="entry name" value="UPF0053 PROTEIN YRKA"/>
    <property type="match status" value="1"/>
</dbReference>
<dbReference type="Pfam" id="PF00571">
    <property type="entry name" value="CBS"/>
    <property type="match status" value="2"/>
</dbReference>
<dbReference type="OrthoDB" id="110231at2"/>
<dbReference type="InterPro" id="IPR044751">
    <property type="entry name" value="Ion_transp-like_CBS"/>
</dbReference>
<evidence type="ECO:0000256" key="8">
    <source>
        <dbReference type="PROSITE-ProRule" id="PRU01193"/>
    </source>
</evidence>
<evidence type="ECO:0000256" key="3">
    <source>
        <dbReference type="ARBA" id="ARBA00022692"/>
    </source>
</evidence>
<dbReference type="Gene3D" id="3.10.580.10">
    <property type="entry name" value="CBS-domain"/>
    <property type="match status" value="1"/>
</dbReference>
<keyword evidence="13" id="KW-1185">Reference proteome</keyword>
<name>A0A839RK84_9ACTN</name>
<dbReference type="SUPFAM" id="SSF54631">
    <property type="entry name" value="CBS-domain pair"/>
    <property type="match status" value="1"/>
</dbReference>
<dbReference type="EMBL" id="JACHWS010000001">
    <property type="protein sequence ID" value="MBB3036638.1"/>
    <property type="molecule type" value="Genomic_DNA"/>
</dbReference>
<dbReference type="InterPro" id="IPR046342">
    <property type="entry name" value="CBS_dom_sf"/>
</dbReference>
<evidence type="ECO:0000256" key="4">
    <source>
        <dbReference type="ARBA" id="ARBA00022737"/>
    </source>
</evidence>